<dbReference type="EMBL" id="JAGSYN010000001">
    <property type="protein sequence ID" value="KAG7666456.1"/>
    <property type="molecule type" value="Genomic_DNA"/>
</dbReference>
<dbReference type="OrthoDB" id="445896at2759"/>
<dbReference type="PROSITE" id="PS50105">
    <property type="entry name" value="SAM_DOMAIN"/>
    <property type="match status" value="1"/>
</dbReference>
<feature type="compositionally biased region" description="Polar residues" evidence="1">
    <location>
        <begin position="184"/>
        <end position="202"/>
    </location>
</feature>
<dbReference type="RefSeq" id="XP_049266684.1">
    <property type="nucleotide sequence ID" value="XM_049405155.1"/>
</dbReference>
<accession>A0A8J5QKL3</accession>
<gene>
    <name evidence="4" type="ORF">J8A68_000020</name>
</gene>
<organism evidence="4 5">
    <name type="scientific">[Candida] subhashii</name>
    <dbReference type="NCBI Taxonomy" id="561895"/>
    <lineage>
        <taxon>Eukaryota</taxon>
        <taxon>Fungi</taxon>
        <taxon>Dikarya</taxon>
        <taxon>Ascomycota</taxon>
        <taxon>Saccharomycotina</taxon>
        <taxon>Pichiomycetes</taxon>
        <taxon>Debaryomycetaceae</taxon>
        <taxon>Spathaspora</taxon>
    </lineage>
</organism>
<evidence type="ECO:0000256" key="1">
    <source>
        <dbReference type="SAM" id="MobiDB-lite"/>
    </source>
</evidence>
<protein>
    <submittedName>
        <fullName evidence="4">STE50</fullName>
    </submittedName>
</protein>
<dbReference type="Proteomes" id="UP000694255">
    <property type="component" value="Unassembled WGS sequence"/>
</dbReference>
<dbReference type="InterPro" id="IPR000159">
    <property type="entry name" value="RA_dom"/>
</dbReference>
<evidence type="ECO:0000313" key="5">
    <source>
        <dbReference type="Proteomes" id="UP000694255"/>
    </source>
</evidence>
<sequence length="471" mass="51163">MSLSNDSFLRWDAAQVSTFINSILKTNGGGDQQQQIGNLFLDNNIDGSLLPFITTDHLKEIGINSLHTRLLIKKAISDLIIKNYQKNPPKSTNDPEHKLHNLNINDNYVSQESLNLSTVLMKDMIKKLSIEIQKHPQFSAPLASPSPQDLKRLNDNFTKLKADLIPVLKVLKETKPLPTPTLDPGSTVSLLDSSPIYHTSSENSEKKELTRSNSTSTSSGPKESKTPTSPTYSHRFSSGTLLSMGTGKIISQTVPKYVEPKLASSFSLQNVSESTSSQNKHRLGSGTGNAATSGGASLGSNLENQQHSKRASSHSPNVPPTATYRHQDKPPGTTAAGTAASGTTTNSSTMGGSTTSTHPTSSSSGSNEPLKQLRASTDDSCLKILQQAMKRHHIPKEDWSKYVLVICYGDKERILKLAEKPVIIFKELQELGKHPAIMLRQLADAKMNNLEDDGTLYEDSRIGSDIPGGLL</sequence>
<proteinExistence type="predicted"/>
<comment type="caution">
    <text evidence="4">The sequence shown here is derived from an EMBL/GenBank/DDBJ whole genome shotgun (WGS) entry which is preliminary data.</text>
</comment>
<reference evidence="4 5" key="1">
    <citation type="journal article" date="2021" name="DNA Res.">
        <title>Genome analysis of Candida subhashii reveals its hybrid nature and dual mitochondrial genome conformations.</title>
        <authorList>
            <person name="Mixao V."/>
            <person name="Hegedusova E."/>
            <person name="Saus E."/>
            <person name="Pryszcz L.P."/>
            <person name="Cillingova A."/>
            <person name="Nosek J."/>
            <person name="Gabaldon T."/>
        </authorList>
    </citation>
    <scope>NUCLEOTIDE SEQUENCE [LARGE SCALE GENOMIC DNA]</scope>
    <source>
        <strain evidence="4 5">CBS 10753</strain>
    </source>
</reference>
<dbReference type="SMART" id="SM00454">
    <property type="entry name" value="SAM"/>
    <property type="match status" value="1"/>
</dbReference>
<dbReference type="AlphaFoldDB" id="A0A8J5QKL3"/>
<evidence type="ECO:0000313" key="4">
    <source>
        <dbReference type="EMBL" id="KAG7666456.1"/>
    </source>
</evidence>
<dbReference type="GeneID" id="73466821"/>
<dbReference type="Pfam" id="PF00788">
    <property type="entry name" value="RA"/>
    <property type="match status" value="1"/>
</dbReference>
<feature type="compositionally biased region" description="Low complexity" evidence="1">
    <location>
        <begin position="288"/>
        <end position="302"/>
    </location>
</feature>
<evidence type="ECO:0000259" key="3">
    <source>
        <dbReference type="PROSITE" id="PS50200"/>
    </source>
</evidence>
<feature type="compositionally biased region" description="Low complexity" evidence="1">
    <location>
        <begin position="332"/>
        <end position="366"/>
    </location>
</feature>
<dbReference type="SMART" id="SM00314">
    <property type="entry name" value="RA"/>
    <property type="match status" value="1"/>
</dbReference>
<dbReference type="PROSITE" id="PS50200">
    <property type="entry name" value="RA"/>
    <property type="match status" value="1"/>
</dbReference>
<dbReference type="InterPro" id="IPR001660">
    <property type="entry name" value="SAM"/>
</dbReference>
<feature type="region of interest" description="Disordered" evidence="1">
    <location>
        <begin position="269"/>
        <end position="375"/>
    </location>
</feature>
<feature type="domain" description="Ras-associating" evidence="3">
    <location>
        <begin position="360"/>
        <end position="444"/>
    </location>
</feature>
<evidence type="ECO:0000259" key="2">
    <source>
        <dbReference type="PROSITE" id="PS50105"/>
    </source>
</evidence>
<feature type="domain" description="SAM" evidence="2">
    <location>
        <begin position="11"/>
        <end position="82"/>
    </location>
</feature>
<feature type="region of interest" description="Disordered" evidence="1">
    <location>
        <begin position="175"/>
        <end position="240"/>
    </location>
</feature>
<keyword evidence="5" id="KW-1185">Reference proteome</keyword>
<feature type="compositionally biased region" description="Polar residues" evidence="1">
    <location>
        <begin position="269"/>
        <end position="278"/>
    </location>
</feature>
<dbReference type="CDD" id="cd01786">
    <property type="entry name" value="RA_STE50"/>
    <property type="match status" value="1"/>
</dbReference>
<name>A0A8J5QKL3_9ASCO</name>
<feature type="compositionally biased region" description="Polar residues" evidence="1">
    <location>
        <begin position="211"/>
        <end position="240"/>
    </location>
</feature>
<dbReference type="Pfam" id="PF07647">
    <property type="entry name" value="SAM_2"/>
    <property type="match status" value="1"/>
</dbReference>
<dbReference type="GO" id="GO:0007165">
    <property type="term" value="P:signal transduction"/>
    <property type="evidence" value="ECO:0007669"/>
    <property type="project" value="InterPro"/>
</dbReference>